<dbReference type="Gene3D" id="3.10.50.40">
    <property type="match status" value="1"/>
</dbReference>
<evidence type="ECO:0000259" key="3">
    <source>
        <dbReference type="Pfam" id="PF05698"/>
    </source>
</evidence>
<evidence type="ECO:0000313" key="5">
    <source>
        <dbReference type="Proteomes" id="UP000027182"/>
    </source>
</evidence>
<dbReference type="RefSeq" id="WP_013954975.1">
    <property type="nucleotide sequence ID" value="NZ_CP005933.1"/>
</dbReference>
<evidence type="ECO:0000256" key="2">
    <source>
        <dbReference type="ARBA" id="ARBA00023235"/>
    </source>
</evidence>
<dbReference type="InterPro" id="IPR008880">
    <property type="entry name" value="Trigger_fac_C"/>
</dbReference>
<evidence type="ECO:0000313" key="4">
    <source>
        <dbReference type="EMBL" id="AIA34214.1"/>
    </source>
</evidence>
<dbReference type="HOGENOM" id="CLU_679381_0_0_14"/>
<gene>
    <name evidence="4" type="ORF">K668_03190</name>
</gene>
<keyword evidence="2" id="KW-0413">Isomerase</keyword>
<dbReference type="AlphaFoldDB" id="A0A059XZZ7"/>
<organism evidence="4 5">
    <name type="scientific">Mycoplasmopsis bovis CQ-W70</name>
    <dbReference type="NCBI Taxonomy" id="1316930"/>
    <lineage>
        <taxon>Bacteria</taxon>
        <taxon>Bacillati</taxon>
        <taxon>Mycoplasmatota</taxon>
        <taxon>Mycoplasmoidales</taxon>
        <taxon>Metamycoplasmataceae</taxon>
        <taxon>Mycoplasmopsis</taxon>
    </lineage>
</organism>
<feature type="domain" description="Trigger factor C-terminal" evidence="3">
    <location>
        <begin position="232"/>
        <end position="358"/>
    </location>
</feature>
<dbReference type="NCBIfam" id="NF045969">
    <property type="entry name" value="trig_like_plasma"/>
    <property type="match status" value="1"/>
</dbReference>
<proteinExistence type="predicted"/>
<dbReference type="KEGG" id="mbq:K668_03190"/>
<keyword evidence="1" id="KW-0697">Rotamase</keyword>
<dbReference type="InterPro" id="IPR037041">
    <property type="entry name" value="Trigger_fac_C_sf"/>
</dbReference>
<reference evidence="4 5" key="1">
    <citation type="submission" date="2013-04" db="EMBL/GenBank/DDBJ databases">
        <authorList>
            <person name="Lin L."/>
            <person name="Zeng Z."/>
            <person name="Xie J."/>
            <person name="Luo L."/>
            <person name="Yang Z."/>
            <person name="Liang W."/>
            <person name="Lin H."/>
            <person name="Dong C."/>
            <person name="Sun Y."/>
        </authorList>
    </citation>
    <scope>NUCLEOTIDE SEQUENCE [LARGE SCALE GENOMIC DNA]</scope>
    <source>
        <strain evidence="4 5">CQ-W70</strain>
    </source>
</reference>
<name>A0A059XZZ7_MYCBV</name>
<dbReference type="EMBL" id="CP005933">
    <property type="protein sequence ID" value="AIA34214.1"/>
    <property type="molecule type" value="Genomic_DNA"/>
</dbReference>
<dbReference type="InterPro" id="IPR046357">
    <property type="entry name" value="PPIase_dom_sf"/>
</dbReference>
<dbReference type="Gene3D" id="1.10.3120.10">
    <property type="entry name" value="Trigger factor, C-terminal domain"/>
    <property type="match status" value="1"/>
</dbReference>
<dbReference type="Proteomes" id="UP000027182">
    <property type="component" value="Chromosome"/>
</dbReference>
<accession>A0A059XZZ7</accession>
<dbReference type="GO" id="GO:0003755">
    <property type="term" value="F:peptidyl-prolyl cis-trans isomerase activity"/>
    <property type="evidence" value="ECO:0007669"/>
    <property type="project" value="UniProtKB-KW"/>
</dbReference>
<dbReference type="GO" id="GO:0006457">
    <property type="term" value="P:protein folding"/>
    <property type="evidence" value="ECO:0007669"/>
    <property type="project" value="InterPro"/>
</dbReference>
<dbReference type="SUPFAM" id="SSF109998">
    <property type="entry name" value="Triger factor/SurA peptide-binding domain-like"/>
    <property type="match status" value="1"/>
</dbReference>
<sequence length="405" mass="46512">MINYKEKKEQIDIDSKAWETLKTKSIIELTTNGQKSTLKDVEHYTIDKTIDEKVNKMLDELRNEDSNFVAIPPIIVIDGPSKNGIKIDISVTYYSSTEINKVDYSNLNLDFTYMPVPKEFLDSSFEKMISEYPILHSVDEAISENDVVTWSAIRSSNNKILGEDKEVRTKATKTDSFSINNEIIGHKVNEQFETTAPDGVSFQITINEVKRPVPTYLNDENIHLAMLHNVNSLNDFKEKIARDTAKNNASNFLLKYYEMALDAIVSKNEISINDQNIFHSTSNHIDAILANIDDEIHRRMIFEQILNETGEGLKILERARENSITSYYLVLIDNILGGKENINVTEEDIQKELEYINHSMFPRPNGVDSEELFSILMHQKMALYLMKINNPSQYEIVKKDLNLDI</sequence>
<protein>
    <recommendedName>
        <fullName evidence="3">Trigger factor C-terminal domain-containing protein</fullName>
    </recommendedName>
</protein>
<dbReference type="Pfam" id="PF05698">
    <property type="entry name" value="Trigger_C"/>
    <property type="match status" value="1"/>
</dbReference>
<dbReference type="GO" id="GO:0015031">
    <property type="term" value="P:protein transport"/>
    <property type="evidence" value="ECO:0007669"/>
    <property type="project" value="InterPro"/>
</dbReference>
<dbReference type="InterPro" id="IPR027304">
    <property type="entry name" value="Trigger_fact/SurA_dom_sf"/>
</dbReference>
<dbReference type="PATRIC" id="fig|1316930.3.peg.652"/>
<evidence type="ECO:0000256" key="1">
    <source>
        <dbReference type="ARBA" id="ARBA00023110"/>
    </source>
</evidence>